<comment type="similarity">
    <text evidence="1">Belongs to the arrestin family.</text>
</comment>
<dbReference type="PANTHER" id="PTHR11792:SF17">
    <property type="entry name" value="KURTZ ARRESTIN"/>
    <property type="match status" value="1"/>
</dbReference>
<gene>
    <name evidence="3" type="primary">Arrb1</name>
</gene>
<dbReference type="InterPro" id="IPR011022">
    <property type="entry name" value="Arrestin_C-like"/>
</dbReference>
<dbReference type="InterPro" id="IPR014752">
    <property type="entry name" value="Arrestin-like_C"/>
</dbReference>
<dbReference type="Gene3D" id="2.60.40.640">
    <property type="match status" value="1"/>
</dbReference>
<dbReference type="Pfam" id="PF00339">
    <property type="entry name" value="Arrestin_N"/>
    <property type="match status" value="1"/>
</dbReference>
<accession>A0A6F9D7D6</accession>
<evidence type="ECO:0000313" key="3">
    <source>
        <dbReference type="EMBL" id="CAB3223172.1"/>
    </source>
</evidence>
<sequence length="323" mass="35342">MKKLGENAYPFFIDIPKDSPCSVTLQPAPGDTGKPCGVDYELKTYVSEDNDEKIHKRNSVRLAIRKVQFAPDKKGPQPTAEAQKQFLMSDKPLCLEASLDKDLYYHGETIGVNVQVTNNSSKAVKKIKISVRQFADICLFSNAQYKCPVAVFEADDQVAPSSTLCKVYQICPLLSNNKDKRGLALDGQLKHEDTNLASSTIIKEGVPKENLGIIVQYKVKVKLLLGSLGGSELSVELPVTLMHSKPVDVEPLLLNVSPTKAIENKAAAKAGDASSSAPPIDHNLISFEARNSSATPPDDIVFEDFARMRLQGIEKAQEDKSEK</sequence>
<dbReference type="GO" id="GO:0001664">
    <property type="term" value="F:G protein-coupled receptor binding"/>
    <property type="evidence" value="ECO:0007669"/>
    <property type="project" value="TreeGrafter"/>
</dbReference>
<dbReference type="InterPro" id="IPR014756">
    <property type="entry name" value="Ig_E-set"/>
</dbReference>
<dbReference type="FunFam" id="2.60.40.640:FF:000036">
    <property type="entry name" value="beta-arrestin-2 isoform X2"/>
    <property type="match status" value="1"/>
</dbReference>
<dbReference type="SUPFAM" id="SSF81296">
    <property type="entry name" value="E set domains"/>
    <property type="match status" value="2"/>
</dbReference>
<protein>
    <submittedName>
        <fullName evidence="3">CiArr arrestin</fullName>
    </submittedName>
</protein>
<dbReference type="InterPro" id="IPR011021">
    <property type="entry name" value="Arrestin-like_N"/>
</dbReference>
<dbReference type="PRINTS" id="PR00309">
    <property type="entry name" value="ARRESTIN"/>
</dbReference>
<dbReference type="GO" id="GO:0002031">
    <property type="term" value="P:G protein-coupled receptor internalization"/>
    <property type="evidence" value="ECO:0007669"/>
    <property type="project" value="TreeGrafter"/>
</dbReference>
<dbReference type="InterPro" id="IPR000698">
    <property type="entry name" value="Arrestin"/>
</dbReference>
<dbReference type="InterPro" id="IPR014753">
    <property type="entry name" value="Arrestin_N"/>
</dbReference>
<name>A0A6F9D7D6_9ASCI</name>
<dbReference type="PANTHER" id="PTHR11792">
    <property type="entry name" value="ARRESTIN"/>
    <property type="match status" value="1"/>
</dbReference>
<evidence type="ECO:0000256" key="1">
    <source>
        <dbReference type="ARBA" id="ARBA00005298"/>
    </source>
</evidence>
<dbReference type="Pfam" id="PF02752">
    <property type="entry name" value="Arrestin_C"/>
    <property type="match status" value="1"/>
</dbReference>
<organism evidence="3">
    <name type="scientific">Phallusia mammillata</name>
    <dbReference type="NCBI Taxonomy" id="59560"/>
    <lineage>
        <taxon>Eukaryota</taxon>
        <taxon>Metazoa</taxon>
        <taxon>Chordata</taxon>
        <taxon>Tunicata</taxon>
        <taxon>Ascidiacea</taxon>
        <taxon>Phlebobranchia</taxon>
        <taxon>Ascidiidae</taxon>
        <taxon>Phallusia</taxon>
    </lineage>
</organism>
<evidence type="ECO:0000259" key="2">
    <source>
        <dbReference type="SMART" id="SM01017"/>
    </source>
</evidence>
<proteinExistence type="evidence at transcript level"/>
<dbReference type="EMBL" id="LR783068">
    <property type="protein sequence ID" value="CAB3223172.1"/>
    <property type="molecule type" value="mRNA"/>
</dbReference>
<dbReference type="GO" id="GO:0005737">
    <property type="term" value="C:cytoplasm"/>
    <property type="evidence" value="ECO:0007669"/>
    <property type="project" value="TreeGrafter"/>
</dbReference>
<dbReference type="SMART" id="SM01017">
    <property type="entry name" value="Arrestin_C"/>
    <property type="match status" value="1"/>
</dbReference>
<dbReference type="AlphaFoldDB" id="A0A6F9D7D6"/>
<feature type="domain" description="Arrestin C-terminal-like" evidence="2">
    <location>
        <begin position="89"/>
        <end position="246"/>
    </location>
</feature>
<dbReference type="GO" id="GO:0007165">
    <property type="term" value="P:signal transduction"/>
    <property type="evidence" value="ECO:0007669"/>
    <property type="project" value="InterPro"/>
</dbReference>
<reference evidence="3" key="1">
    <citation type="submission" date="2020-04" db="EMBL/GenBank/DDBJ databases">
        <authorList>
            <person name="Neveu A P."/>
        </authorList>
    </citation>
    <scope>NUCLEOTIDE SEQUENCE</scope>
    <source>
        <tissue evidence="3">Whole embryo</tissue>
    </source>
</reference>
<dbReference type="Gene3D" id="2.60.40.840">
    <property type="match status" value="1"/>
</dbReference>